<proteinExistence type="predicted"/>
<feature type="transmembrane region" description="Helical" evidence="1">
    <location>
        <begin position="157"/>
        <end position="181"/>
    </location>
</feature>
<evidence type="ECO:0000313" key="3">
    <source>
        <dbReference type="Proteomes" id="UP000193431"/>
    </source>
</evidence>
<reference evidence="2 3" key="1">
    <citation type="submission" date="2016-11" db="EMBL/GenBank/DDBJ databases">
        <title>Trade-off between light-utilization and light-protection in marine flavobacteria.</title>
        <authorList>
            <person name="Kumagai Y."/>
        </authorList>
    </citation>
    <scope>NUCLEOTIDE SEQUENCE [LARGE SCALE GENOMIC DNA]</scope>
    <source>
        <strain evidence="2 3">JCM 13191</strain>
    </source>
</reference>
<organism evidence="2 3">
    <name type="scientific">Nonlabens spongiae</name>
    <dbReference type="NCBI Taxonomy" id="331648"/>
    <lineage>
        <taxon>Bacteria</taxon>
        <taxon>Pseudomonadati</taxon>
        <taxon>Bacteroidota</taxon>
        <taxon>Flavobacteriia</taxon>
        <taxon>Flavobacteriales</taxon>
        <taxon>Flavobacteriaceae</taxon>
        <taxon>Nonlabens</taxon>
    </lineage>
</organism>
<feature type="transmembrane region" description="Helical" evidence="1">
    <location>
        <begin position="6"/>
        <end position="22"/>
    </location>
</feature>
<accession>A0A1W6MIX5</accession>
<keyword evidence="1" id="KW-1133">Transmembrane helix</keyword>
<sequence length="182" mass="20716">MISILIGITGVIILAYSIWILIKSRNNECVNQFTFNSEINEIQLHSTGLYSICILGASFVNDQGKFDAELKSDSGNLIELNKPIFKYRFRKKGILGLEYYQFEISKSGKYFLSFKNQNELVAKHSMLISKRIFQKRINPNSLKVLVKETISTRDRMISIVGLVIGINAVIWGILAGFLKIFE</sequence>
<keyword evidence="1" id="KW-0472">Membrane</keyword>
<dbReference type="EMBL" id="CP019344">
    <property type="protein sequence ID" value="ARN77568.1"/>
    <property type="molecule type" value="Genomic_DNA"/>
</dbReference>
<protein>
    <submittedName>
        <fullName evidence="2">Uncharacterized protein</fullName>
    </submittedName>
</protein>
<keyword evidence="3" id="KW-1185">Reference proteome</keyword>
<dbReference type="AlphaFoldDB" id="A0A1W6MIX5"/>
<keyword evidence="1" id="KW-0812">Transmembrane</keyword>
<evidence type="ECO:0000256" key="1">
    <source>
        <dbReference type="SAM" id="Phobius"/>
    </source>
</evidence>
<evidence type="ECO:0000313" key="2">
    <source>
        <dbReference type="EMBL" id="ARN77568.1"/>
    </source>
</evidence>
<dbReference type="RefSeq" id="WP_085766368.1">
    <property type="nucleotide sequence ID" value="NZ_CP019344.1"/>
</dbReference>
<dbReference type="STRING" id="331648.BST97_05950"/>
<dbReference type="Proteomes" id="UP000193431">
    <property type="component" value="Chromosome"/>
</dbReference>
<dbReference type="OrthoDB" id="1441949at2"/>
<gene>
    <name evidence="2" type="ORF">BST97_05950</name>
</gene>
<name>A0A1W6MIX5_9FLAO</name>